<protein>
    <submittedName>
        <fullName evidence="2">Putative ovule protein</fullName>
    </submittedName>
</protein>
<keyword evidence="1" id="KW-1133">Transmembrane helix</keyword>
<keyword evidence="1" id="KW-0812">Transmembrane</keyword>
<proteinExistence type="predicted"/>
<reference evidence="2" key="1">
    <citation type="submission" date="2015-12" db="EMBL/GenBank/DDBJ databases">
        <title>Gene expression during late stages of embryo sac development: a critical building block for successful pollen-pistil interactions.</title>
        <authorList>
            <person name="Liu Y."/>
            <person name="Joly V."/>
            <person name="Sabar M."/>
            <person name="Matton D.P."/>
        </authorList>
    </citation>
    <scope>NUCLEOTIDE SEQUENCE</scope>
</reference>
<keyword evidence="1" id="KW-0472">Membrane</keyword>
<evidence type="ECO:0000313" key="2">
    <source>
        <dbReference type="EMBL" id="JAP09280.1"/>
    </source>
</evidence>
<sequence length="98" mass="11013">MEIAGVAESLTLAHVTLLVLRLFCRTFFCLWWRRKHIIEAATVLPHLGLLIPILNNCLFGKIKGIIMKSRAAHEADPLRGTAKSKTSTTVMVMPCKWL</sequence>
<evidence type="ECO:0000256" key="1">
    <source>
        <dbReference type="SAM" id="Phobius"/>
    </source>
</evidence>
<organism evidence="2">
    <name type="scientific">Solanum chacoense</name>
    <name type="common">Chaco potato</name>
    <dbReference type="NCBI Taxonomy" id="4108"/>
    <lineage>
        <taxon>Eukaryota</taxon>
        <taxon>Viridiplantae</taxon>
        <taxon>Streptophyta</taxon>
        <taxon>Embryophyta</taxon>
        <taxon>Tracheophyta</taxon>
        <taxon>Spermatophyta</taxon>
        <taxon>Magnoliopsida</taxon>
        <taxon>eudicotyledons</taxon>
        <taxon>Gunneridae</taxon>
        <taxon>Pentapetalae</taxon>
        <taxon>asterids</taxon>
        <taxon>lamiids</taxon>
        <taxon>Solanales</taxon>
        <taxon>Solanaceae</taxon>
        <taxon>Solanoideae</taxon>
        <taxon>Solaneae</taxon>
        <taxon>Solanum</taxon>
    </lineage>
</organism>
<feature type="transmembrane region" description="Helical" evidence="1">
    <location>
        <begin position="12"/>
        <end position="32"/>
    </location>
</feature>
<dbReference type="EMBL" id="GEDG01035311">
    <property type="protein sequence ID" value="JAP09280.1"/>
    <property type="molecule type" value="Transcribed_RNA"/>
</dbReference>
<dbReference type="AlphaFoldDB" id="A0A0V0GPQ5"/>
<name>A0A0V0GPQ5_SOLCH</name>
<accession>A0A0V0GPQ5</accession>